<dbReference type="RefSeq" id="WP_179237075.1">
    <property type="nucleotide sequence ID" value="NZ_JACBNQ010000002.1"/>
</dbReference>
<evidence type="ECO:0000313" key="2">
    <source>
        <dbReference type="Proteomes" id="UP000611629"/>
    </source>
</evidence>
<proteinExistence type="predicted"/>
<dbReference type="Proteomes" id="UP000611629">
    <property type="component" value="Unassembled WGS sequence"/>
</dbReference>
<dbReference type="EMBL" id="JACBNQ010000002">
    <property type="protein sequence ID" value="NYB73396.1"/>
    <property type="molecule type" value="Genomic_DNA"/>
</dbReference>
<keyword evidence="2" id="KW-1185">Reference proteome</keyword>
<dbReference type="AlphaFoldDB" id="A0A974BI91"/>
<gene>
    <name evidence="1" type="ORF">HZF24_04500</name>
</gene>
<sequence length="171" mass="20074">MTNAKFRDIINQYRNIIAEDGEVEENELKEWLELDEDLPEEHKTPEGMNKLIKEILGPKKKPERKPYKKLGKEEAAERMALYNQGLTDREIAKIQGVKCSIICSWRNNNNLKFNEKINSEMIALYSQRMILYNQGFADKEIAEVEGLTADGIRGWRRRNNLKPNKKPRRIK</sequence>
<evidence type="ECO:0000313" key="1">
    <source>
        <dbReference type="EMBL" id="NYB73396.1"/>
    </source>
</evidence>
<organism evidence="1 2">
    <name type="scientific">Sedimentibacter hydroxybenzoicus DSM 7310</name>
    <dbReference type="NCBI Taxonomy" id="1123245"/>
    <lineage>
        <taxon>Bacteria</taxon>
        <taxon>Bacillati</taxon>
        <taxon>Bacillota</taxon>
        <taxon>Tissierellia</taxon>
        <taxon>Sedimentibacter</taxon>
    </lineage>
</organism>
<accession>A0A974BI91</accession>
<name>A0A974BI91_SEDHY</name>
<reference evidence="1" key="1">
    <citation type="submission" date="2020-07" db="EMBL/GenBank/DDBJ databases">
        <title>Genomic analysis of a strain of Sedimentibacter Hydroxybenzoicus DSM7310.</title>
        <authorList>
            <person name="Ma S."/>
        </authorList>
    </citation>
    <scope>NUCLEOTIDE SEQUENCE</scope>
    <source>
        <strain evidence="1">DSM 7310</strain>
    </source>
</reference>
<comment type="caution">
    <text evidence="1">The sequence shown here is derived from an EMBL/GenBank/DDBJ whole genome shotgun (WGS) entry which is preliminary data.</text>
</comment>
<protein>
    <submittedName>
        <fullName evidence="1">Uncharacterized protein</fullName>
    </submittedName>
</protein>